<comment type="caution">
    <text evidence="1">The sequence shown here is derived from an EMBL/GenBank/DDBJ whole genome shotgun (WGS) entry which is preliminary data.</text>
</comment>
<protein>
    <submittedName>
        <fullName evidence="1">Uncharacterized protein</fullName>
    </submittedName>
</protein>
<gene>
    <name evidence="1" type="ORF">RRG08_029119</name>
</gene>
<evidence type="ECO:0000313" key="2">
    <source>
        <dbReference type="Proteomes" id="UP001283361"/>
    </source>
</evidence>
<organism evidence="1 2">
    <name type="scientific">Elysia crispata</name>
    <name type="common">lettuce slug</name>
    <dbReference type="NCBI Taxonomy" id="231223"/>
    <lineage>
        <taxon>Eukaryota</taxon>
        <taxon>Metazoa</taxon>
        <taxon>Spiralia</taxon>
        <taxon>Lophotrochozoa</taxon>
        <taxon>Mollusca</taxon>
        <taxon>Gastropoda</taxon>
        <taxon>Heterobranchia</taxon>
        <taxon>Euthyneura</taxon>
        <taxon>Panpulmonata</taxon>
        <taxon>Sacoglossa</taxon>
        <taxon>Placobranchoidea</taxon>
        <taxon>Plakobranchidae</taxon>
        <taxon>Elysia</taxon>
    </lineage>
</organism>
<accession>A0AAE0Y6P6</accession>
<keyword evidence="2" id="KW-1185">Reference proteome</keyword>
<dbReference type="EMBL" id="JAWDGP010006848">
    <property type="protein sequence ID" value="KAK3734444.1"/>
    <property type="molecule type" value="Genomic_DNA"/>
</dbReference>
<sequence length="77" mass="8880">MPEDLNLCLIYLVLRRAEVMTPNLFYVQCTESLSMFPESVLVDEQLSHDKVFLKIPTGLVCGSENIEIRGYFYTFKA</sequence>
<reference evidence="1" key="1">
    <citation type="journal article" date="2023" name="G3 (Bethesda)">
        <title>A reference genome for the long-term kleptoplast-retaining sea slug Elysia crispata morphotype clarki.</title>
        <authorList>
            <person name="Eastman K.E."/>
            <person name="Pendleton A.L."/>
            <person name="Shaikh M.A."/>
            <person name="Suttiyut T."/>
            <person name="Ogas R."/>
            <person name="Tomko P."/>
            <person name="Gavelis G."/>
            <person name="Widhalm J.R."/>
            <person name="Wisecaver J.H."/>
        </authorList>
    </citation>
    <scope>NUCLEOTIDE SEQUENCE</scope>
    <source>
        <strain evidence="1">ECLA1</strain>
    </source>
</reference>
<proteinExistence type="predicted"/>
<name>A0AAE0Y6P6_9GAST</name>
<dbReference type="Proteomes" id="UP001283361">
    <property type="component" value="Unassembled WGS sequence"/>
</dbReference>
<dbReference type="AlphaFoldDB" id="A0AAE0Y6P6"/>
<evidence type="ECO:0000313" key="1">
    <source>
        <dbReference type="EMBL" id="KAK3734444.1"/>
    </source>
</evidence>